<dbReference type="PANTHER" id="PTHR11113:SF14">
    <property type="entry name" value="N-ACETYLGLUCOSAMINE-6-PHOSPHATE DEACETYLASE"/>
    <property type="match status" value="1"/>
</dbReference>
<organism evidence="4 5">
    <name type="scientific">Leucobacter exalbidus</name>
    <dbReference type="NCBI Taxonomy" id="662960"/>
    <lineage>
        <taxon>Bacteria</taxon>
        <taxon>Bacillati</taxon>
        <taxon>Actinomycetota</taxon>
        <taxon>Actinomycetes</taxon>
        <taxon>Micrococcales</taxon>
        <taxon>Microbacteriaceae</taxon>
        <taxon>Leucobacter</taxon>
    </lineage>
</organism>
<protein>
    <submittedName>
        <fullName evidence="4">N-acyl-D-amino-acid deacylase</fullName>
        <ecNumber evidence="4">3.5.1.81</ecNumber>
    </submittedName>
</protein>
<dbReference type="CDD" id="cd01297">
    <property type="entry name" value="D-aminoacylase"/>
    <property type="match status" value="1"/>
</dbReference>
<evidence type="ECO:0000313" key="5">
    <source>
        <dbReference type="Proteomes" id="UP000675163"/>
    </source>
</evidence>
<dbReference type="SUPFAM" id="SSF51556">
    <property type="entry name" value="Metallo-dependent hydrolases"/>
    <property type="match status" value="1"/>
</dbReference>
<dbReference type="Gene3D" id="2.30.40.10">
    <property type="entry name" value="Urease, subunit C, domain 1"/>
    <property type="match status" value="1"/>
</dbReference>
<keyword evidence="5" id="KW-1185">Reference proteome</keyword>
<evidence type="ECO:0000256" key="2">
    <source>
        <dbReference type="ARBA" id="ARBA00022801"/>
    </source>
</evidence>
<dbReference type="GO" id="GO:0008448">
    <property type="term" value="F:N-acetylglucosamine-6-phosphate deacetylase activity"/>
    <property type="evidence" value="ECO:0007669"/>
    <property type="project" value="TreeGrafter"/>
</dbReference>
<dbReference type="SUPFAM" id="SSF51338">
    <property type="entry name" value="Composite domain of metallo-dependent hydrolases"/>
    <property type="match status" value="1"/>
</dbReference>
<dbReference type="GO" id="GO:0047420">
    <property type="term" value="F:N-acyl-D-amino-acid deacylase activity"/>
    <property type="evidence" value="ECO:0007669"/>
    <property type="project" value="UniProtKB-EC"/>
</dbReference>
<dbReference type="InterPro" id="IPR023100">
    <property type="entry name" value="D-aminoacylase_insert_dom_sf"/>
</dbReference>
<keyword evidence="2 4" id="KW-0378">Hydrolase</keyword>
<gene>
    <name evidence="4" type="ORF">JOF28_000448</name>
</gene>
<dbReference type="RefSeq" id="WP_209704275.1">
    <property type="nucleotide sequence ID" value="NZ_JAFIDA010000001.1"/>
</dbReference>
<dbReference type="Gene3D" id="3.30.1490.130">
    <property type="entry name" value="D-aminoacylase. Domain 3"/>
    <property type="match status" value="1"/>
</dbReference>
<feature type="domain" description="Amidohydrolase 3" evidence="3">
    <location>
        <begin position="49"/>
        <end position="511"/>
    </location>
</feature>
<dbReference type="InterPro" id="IPR011059">
    <property type="entry name" value="Metal-dep_hydrolase_composite"/>
</dbReference>
<dbReference type="EC" id="3.5.1.81" evidence="4"/>
<accession>A0A940T4Q9</accession>
<comment type="caution">
    <text evidence="4">The sequence shown here is derived from an EMBL/GenBank/DDBJ whole genome shotgun (WGS) entry which is preliminary data.</text>
</comment>
<evidence type="ECO:0000259" key="3">
    <source>
        <dbReference type="Pfam" id="PF07969"/>
    </source>
</evidence>
<evidence type="ECO:0000256" key="1">
    <source>
        <dbReference type="ARBA" id="ARBA00010716"/>
    </source>
</evidence>
<sequence>MFDSLITNALIVDGSGAAPFLGSVGVRDGRIAAVGAERELAFAAAKSTTDAGGDVVAPGFIDLHSHADFSVQGSPAAETQLMQGITTVVTGNCGASAFPTRNLDMLRQASAQFDSVFDGEWSDAAGFARVTNSHRPGVNLVTQIGHTSLRAHVLGMANRPASPEEVAQMQAEIRLAAAQGARGFTTGLVYAPGSYADAGEIEALVRTAAEAGLLYSSHLRNESGQLIAAVTEAIDAAEATGARLEISHLKAMGPAQYGLTAQALELIDAAQSRGVDVAADVYPYTASSTTLTSRLPAFALDGGPAALLARLADPTERGRVAAGLAARFGYDVDPAGVRIADLGPVTGSDYRWAVGQSLTEIGEQLGCSPEEAALRVLAGHGAAVAIVNHAMAEADVAAVLQHRLVSVASDGWTLSAAGSGTPHPRSFGTFARVLGTYVRELGLLSLEEAVRKMTSLPASRIGLTDRGVIAPNSVADLVRFDPVLITDHATYTDPWQLATGVSQVWVAGQPAVTGGAVTGERYGAVL</sequence>
<reference evidence="4" key="1">
    <citation type="submission" date="2021-02" db="EMBL/GenBank/DDBJ databases">
        <title>Sequencing the genomes of 1000 actinobacteria strains.</title>
        <authorList>
            <person name="Klenk H.-P."/>
        </authorList>
    </citation>
    <scope>NUCLEOTIDE SEQUENCE</scope>
    <source>
        <strain evidence="4">DSM 22850</strain>
    </source>
</reference>
<evidence type="ECO:0000313" key="4">
    <source>
        <dbReference type="EMBL" id="MBP1325216.1"/>
    </source>
</evidence>
<dbReference type="PANTHER" id="PTHR11113">
    <property type="entry name" value="N-ACETYLGLUCOSAMINE-6-PHOSPHATE DEACETYLASE"/>
    <property type="match status" value="1"/>
</dbReference>
<dbReference type="GO" id="GO:0006046">
    <property type="term" value="P:N-acetylglucosamine catabolic process"/>
    <property type="evidence" value="ECO:0007669"/>
    <property type="project" value="TreeGrafter"/>
</dbReference>
<dbReference type="Proteomes" id="UP000675163">
    <property type="component" value="Unassembled WGS sequence"/>
</dbReference>
<dbReference type="InterPro" id="IPR032466">
    <property type="entry name" value="Metal_Hydrolase"/>
</dbReference>
<name>A0A940T4Q9_9MICO</name>
<dbReference type="Gene3D" id="3.20.20.140">
    <property type="entry name" value="Metal-dependent hydrolases"/>
    <property type="match status" value="1"/>
</dbReference>
<proteinExistence type="inferred from homology"/>
<dbReference type="Pfam" id="PF07969">
    <property type="entry name" value="Amidohydro_3"/>
    <property type="match status" value="1"/>
</dbReference>
<dbReference type="AlphaFoldDB" id="A0A940T4Q9"/>
<dbReference type="EMBL" id="JAFIDA010000001">
    <property type="protein sequence ID" value="MBP1325216.1"/>
    <property type="molecule type" value="Genomic_DNA"/>
</dbReference>
<comment type="similarity">
    <text evidence="1">Belongs to the metallo-dependent hydrolases superfamily. NagA family.</text>
</comment>
<dbReference type="InterPro" id="IPR013108">
    <property type="entry name" value="Amidohydro_3"/>
</dbReference>